<accession>A0A9E2S7X0</accession>
<dbReference type="GO" id="GO:0046872">
    <property type="term" value="F:metal ion binding"/>
    <property type="evidence" value="ECO:0007669"/>
    <property type="project" value="InterPro"/>
</dbReference>
<protein>
    <submittedName>
        <fullName evidence="3">Formimidoylglutamase</fullName>
    </submittedName>
</protein>
<keyword evidence="2" id="KW-0175">Coiled coil</keyword>
<keyword evidence="4" id="KW-1185">Reference proteome</keyword>
<gene>
    <name evidence="3" type="ORF">KTO63_03200</name>
</gene>
<name>A0A9E2S7X0_9BACT</name>
<dbReference type="RefSeq" id="WP_217789673.1">
    <property type="nucleotide sequence ID" value="NZ_JAHSPG010000001.1"/>
</dbReference>
<evidence type="ECO:0000256" key="1">
    <source>
        <dbReference type="PROSITE-ProRule" id="PRU00742"/>
    </source>
</evidence>
<evidence type="ECO:0000313" key="4">
    <source>
        <dbReference type="Proteomes" id="UP000812270"/>
    </source>
</evidence>
<evidence type="ECO:0000256" key="2">
    <source>
        <dbReference type="SAM" id="Coils"/>
    </source>
</evidence>
<sequence>MQHLKIYSKKDILSFTHIRKFETKIGEEVAVVKSVADLESSPARFVVVGISEDIGVRANHGKGGADTAWQPFIQSFLNVQSNDFLQANDIVVLGHFDFSPLSEVIEGNATNAEEKIEAYRHAVNAIDDEVENLIKTITSYKKIPIIIGGGHNNAYPLIKGAAKGLHKAGVIQLAQINAINLDAHSDYRPAEGRHSGNGFRYAEEDGYLQKYFMLGIHENYLPQNVWMDIVNNPFFDCITYEDIFLHGKRNFIEAIADGIDFTNDTACGIELDLDAIENVLSSATSPCGMSPIHARHYINMIASEANVAYLHICEGAAQLSDGRRDDTVGKLISYLVTDFLKAQHVEESEDNL</sequence>
<dbReference type="Pfam" id="PF00491">
    <property type="entry name" value="Arginase"/>
    <property type="match status" value="1"/>
</dbReference>
<dbReference type="Proteomes" id="UP000812270">
    <property type="component" value="Unassembled WGS sequence"/>
</dbReference>
<comment type="similarity">
    <text evidence="1">Belongs to the arginase family.</text>
</comment>
<dbReference type="PROSITE" id="PS51409">
    <property type="entry name" value="ARGINASE_2"/>
    <property type="match status" value="1"/>
</dbReference>
<evidence type="ECO:0000313" key="3">
    <source>
        <dbReference type="EMBL" id="MBV4356139.1"/>
    </source>
</evidence>
<comment type="caution">
    <text evidence="3">The sequence shown here is derived from an EMBL/GenBank/DDBJ whole genome shotgun (WGS) entry which is preliminary data.</text>
</comment>
<reference evidence="3" key="1">
    <citation type="submission" date="2021-06" db="EMBL/GenBank/DDBJ databases">
        <authorList>
            <person name="Huq M.A."/>
        </authorList>
    </citation>
    <scope>NUCLEOTIDE SEQUENCE</scope>
    <source>
        <strain evidence="3">MAH-26</strain>
    </source>
</reference>
<dbReference type="AlphaFoldDB" id="A0A9E2S7X0"/>
<dbReference type="InterPro" id="IPR006035">
    <property type="entry name" value="Ureohydrolase"/>
</dbReference>
<organism evidence="3 4">
    <name type="scientific">Pinibacter aurantiacus</name>
    <dbReference type="NCBI Taxonomy" id="2851599"/>
    <lineage>
        <taxon>Bacteria</taxon>
        <taxon>Pseudomonadati</taxon>
        <taxon>Bacteroidota</taxon>
        <taxon>Chitinophagia</taxon>
        <taxon>Chitinophagales</taxon>
        <taxon>Chitinophagaceae</taxon>
        <taxon>Pinibacter</taxon>
    </lineage>
</organism>
<dbReference type="EMBL" id="JAHSPG010000001">
    <property type="protein sequence ID" value="MBV4356139.1"/>
    <property type="molecule type" value="Genomic_DNA"/>
</dbReference>
<dbReference type="CDD" id="cd09988">
    <property type="entry name" value="Formimidoylglutamase"/>
    <property type="match status" value="1"/>
</dbReference>
<proteinExistence type="inferred from homology"/>
<feature type="coiled-coil region" evidence="2">
    <location>
        <begin position="109"/>
        <end position="136"/>
    </location>
</feature>